<dbReference type="Proteomes" id="UP000375525">
    <property type="component" value="Unassembled WGS sequence"/>
</dbReference>
<name>A0A5E7K6L9_PSEFL</name>
<accession>A0A5E7K6L9</accession>
<evidence type="ECO:0000313" key="1">
    <source>
        <dbReference type="EMBL" id="VVO96605.1"/>
    </source>
</evidence>
<evidence type="ECO:0000313" key="2">
    <source>
        <dbReference type="Proteomes" id="UP000375525"/>
    </source>
</evidence>
<gene>
    <name evidence="1" type="ORF">PS880_02590</name>
</gene>
<organism evidence="1 2">
    <name type="scientific">Pseudomonas fluorescens</name>
    <dbReference type="NCBI Taxonomy" id="294"/>
    <lineage>
        <taxon>Bacteria</taxon>
        <taxon>Pseudomonadati</taxon>
        <taxon>Pseudomonadota</taxon>
        <taxon>Gammaproteobacteria</taxon>
        <taxon>Pseudomonadales</taxon>
        <taxon>Pseudomonadaceae</taxon>
        <taxon>Pseudomonas</taxon>
    </lineage>
</organism>
<dbReference type="EMBL" id="CABVIH010000011">
    <property type="protein sequence ID" value="VVO96605.1"/>
    <property type="molecule type" value="Genomic_DNA"/>
</dbReference>
<protein>
    <submittedName>
        <fullName evidence="1">Uncharacterized protein</fullName>
    </submittedName>
</protein>
<reference evidence="1 2" key="1">
    <citation type="submission" date="2019-09" db="EMBL/GenBank/DDBJ databases">
        <authorList>
            <person name="Chandra G."/>
            <person name="Truman W A."/>
        </authorList>
    </citation>
    <scope>NUCLEOTIDE SEQUENCE [LARGE SCALE GENOMIC DNA]</scope>
    <source>
        <strain evidence="1">PS880</strain>
    </source>
</reference>
<sequence>MNASQRDERVQDFGVLFLRVSSSLFPLWMRGLPKLLNYSAQLPVIKDPFHLGVNVTLTQAFNVRFAGALRYA</sequence>
<dbReference type="RefSeq" id="WP_412072315.1">
    <property type="nucleotide sequence ID" value="NZ_CABVIH010000011.1"/>
</dbReference>
<proteinExistence type="predicted"/>
<dbReference type="AlphaFoldDB" id="A0A5E7K6L9"/>